<dbReference type="Proteomes" id="UP000319255">
    <property type="component" value="Unassembled WGS sequence"/>
</dbReference>
<protein>
    <recommendedName>
        <fullName evidence="3">TubC N-terminal docking domain-containing protein</fullName>
    </recommendedName>
</protein>
<dbReference type="EMBL" id="VFRP01000002">
    <property type="protein sequence ID" value="TPE53222.1"/>
    <property type="molecule type" value="Genomic_DNA"/>
</dbReference>
<evidence type="ECO:0000313" key="2">
    <source>
        <dbReference type="Proteomes" id="UP000319255"/>
    </source>
</evidence>
<organism evidence="1 2">
    <name type="scientific">Amaricoccus solimangrovi</name>
    <dbReference type="NCBI Taxonomy" id="2589815"/>
    <lineage>
        <taxon>Bacteria</taxon>
        <taxon>Pseudomonadati</taxon>
        <taxon>Pseudomonadota</taxon>
        <taxon>Alphaproteobacteria</taxon>
        <taxon>Rhodobacterales</taxon>
        <taxon>Paracoccaceae</taxon>
        <taxon>Amaricoccus</taxon>
    </lineage>
</organism>
<proteinExistence type="predicted"/>
<dbReference type="InterPro" id="IPR044894">
    <property type="entry name" value="TubC_N_sf"/>
</dbReference>
<gene>
    <name evidence="1" type="ORF">FJM51_04170</name>
</gene>
<reference evidence="1 2" key="1">
    <citation type="submission" date="2019-06" db="EMBL/GenBank/DDBJ databases">
        <title>A novel bacterium of genus Amaricoccus, isolated from marine sediment.</title>
        <authorList>
            <person name="Huang H."/>
            <person name="Mo K."/>
            <person name="Hu Y."/>
        </authorList>
    </citation>
    <scope>NUCLEOTIDE SEQUENCE [LARGE SCALE GENOMIC DNA]</scope>
    <source>
        <strain evidence="1 2">HB172011</strain>
    </source>
</reference>
<keyword evidence="2" id="KW-1185">Reference proteome</keyword>
<dbReference type="RefSeq" id="WP_140452844.1">
    <property type="nucleotide sequence ID" value="NZ_VFRP01000002.1"/>
</dbReference>
<comment type="caution">
    <text evidence="1">The sequence shown here is derived from an EMBL/GenBank/DDBJ whole genome shotgun (WGS) entry which is preliminary data.</text>
</comment>
<dbReference type="Gene3D" id="1.10.10.1830">
    <property type="entry name" value="Non-ribosomal peptide synthase, adenylation domain"/>
    <property type="match status" value="1"/>
</dbReference>
<name>A0A501WWX8_9RHOB</name>
<accession>A0A501WWX8</accession>
<dbReference type="AlphaFoldDB" id="A0A501WWX8"/>
<evidence type="ECO:0008006" key="3">
    <source>
        <dbReference type="Google" id="ProtNLM"/>
    </source>
</evidence>
<evidence type="ECO:0000313" key="1">
    <source>
        <dbReference type="EMBL" id="TPE53222.1"/>
    </source>
</evidence>
<sequence>MSAIPLLRGLLASGIEITTDGCKVRWRDAYGRLDVVTLDALRAEKAAVIAFLEAEDYRADRFEELAAILEYDEHMPRAEAEHRARRIVYGAGA</sequence>
<dbReference type="OrthoDB" id="7645017at2"/>